<dbReference type="RefSeq" id="WP_326510430.1">
    <property type="nucleotide sequence ID" value="NZ_JAWIIV010000084.1"/>
</dbReference>
<gene>
    <name evidence="6" type="ORF">RY831_32450</name>
</gene>
<evidence type="ECO:0000313" key="6">
    <source>
        <dbReference type="EMBL" id="MEC4723829.1"/>
    </source>
</evidence>
<keyword evidence="6" id="KW-0282">Flagellum</keyword>
<evidence type="ECO:0000256" key="1">
    <source>
        <dbReference type="ARBA" id="ARBA00004514"/>
    </source>
</evidence>
<dbReference type="Pfam" id="PF05400">
    <property type="entry name" value="FliT"/>
    <property type="match status" value="1"/>
</dbReference>
<organism evidence="6 7">
    <name type="scientific">Noviherbaspirillum album</name>
    <dbReference type="NCBI Taxonomy" id="3080276"/>
    <lineage>
        <taxon>Bacteria</taxon>
        <taxon>Pseudomonadati</taxon>
        <taxon>Pseudomonadota</taxon>
        <taxon>Betaproteobacteria</taxon>
        <taxon>Burkholderiales</taxon>
        <taxon>Oxalobacteraceae</taxon>
        <taxon>Noviherbaspirillum</taxon>
    </lineage>
</organism>
<proteinExistence type="predicted"/>
<dbReference type="Gene3D" id="1.20.58.380">
    <property type="entry name" value="Flagellar protein flit"/>
    <property type="match status" value="1"/>
</dbReference>
<keyword evidence="7" id="KW-1185">Reference proteome</keyword>
<comment type="caution">
    <text evidence="6">The sequence shown here is derived from an EMBL/GenBank/DDBJ whole genome shotgun (WGS) entry which is preliminary data.</text>
</comment>
<evidence type="ECO:0000256" key="5">
    <source>
        <dbReference type="ARBA" id="ARBA00093797"/>
    </source>
</evidence>
<dbReference type="InterPro" id="IPR008622">
    <property type="entry name" value="FliT"/>
</dbReference>
<evidence type="ECO:0000256" key="2">
    <source>
        <dbReference type="ARBA" id="ARBA00022490"/>
    </source>
</evidence>
<evidence type="ECO:0000313" key="7">
    <source>
        <dbReference type="Proteomes" id="UP001352263"/>
    </source>
</evidence>
<comment type="subcellular location">
    <subcellularLocation>
        <location evidence="1">Cytoplasm</location>
        <location evidence="1">Cytosol</location>
    </subcellularLocation>
</comment>
<dbReference type="EMBL" id="JAWIIV010000084">
    <property type="protein sequence ID" value="MEC4723829.1"/>
    <property type="molecule type" value="Genomic_DNA"/>
</dbReference>
<name>A0ABU6JJJ5_9BURK</name>
<dbReference type="Proteomes" id="UP001352263">
    <property type="component" value="Unassembled WGS sequence"/>
</dbReference>
<reference evidence="6 7" key="1">
    <citation type="submission" date="2023-10" db="EMBL/GenBank/DDBJ databases">
        <title>Noviherbaspirillum sp. CPCC 100848 genome assembly.</title>
        <authorList>
            <person name="Li X.Y."/>
            <person name="Fang X.M."/>
        </authorList>
    </citation>
    <scope>NUCLEOTIDE SEQUENCE [LARGE SCALE GENOMIC DNA]</scope>
    <source>
        <strain evidence="6 7">CPCC 100848</strain>
    </source>
</reference>
<keyword evidence="6" id="KW-0969">Cilium</keyword>
<sequence length="108" mass="12572">MTTINITVLLERYEAMRMLSRQMLKATLDENWDDLISSGNVRSTIAEFLQHKDVIQWDGVSADRKAEMIREILELDNKIREVAVRHMDQLHGKIGSINTEIKLKKAYE</sequence>
<evidence type="ECO:0000256" key="3">
    <source>
        <dbReference type="ARBA" id="ARBA00022795"/>
    </source>
</evidence>
<protein>
    <recommendedName>
        <fullName evidence="5">Flagellar protein FliT</fullName>
    </recommendedName>
</protein>
<accession>A0ABU6JJJ5</accession>
<keyword evidence="2" id="KW-0963">Cytoplasm</keyword>
<keyword evidence="4" id="KW-0143">Chaperone</keyword>
<evidence type="ECO:0000256" key="4">
    <source>
        <dbReference type="ARBA" id="ARBA00023186"/>
    </source>
</evidence>
<keyword evidence="6" id="KW-0966">Cell projection</keyword>
<keyword evidence="3" id="KW-1005">Bacterial flagellum biogenesis</keyword>